<proteinExistence type="predicted"/>
<dbReference type="Pfam" id="PF13560">
    <property type="entry name" value="HTH_31"/>
    <property type="match status" value="1"/>
</dbReference>
<evidence type="ECO:0000313" key="3">
    <source>
        <dbReference type="Proteomes" id="UP001195724"/>
    </source>
</evidence>
<evidence type="ECO:0000313" key="2">
    <source>
        <dbReference type="EMBL" id="MBM7815206.1"/>
    </source>
</evidence>
<reference evidence="2 3" key="1">
    <citation type="submission" date="2021-01" db="EMBL/GenBank/DDBJ databases">
        <title>Sequencing the genomes of 1000 actinobacteria strains.</title>
        <authorList>
            <person name="Klenk H.-P."/>
        </authorList>
    </citation>
    <scope>NUCLEOTIDE SEQUENCE [LARGE SCALE GENOMIC DNA]</scope>
    <source>
        <strain evidence="2 3">DSM 44581</strain>
    </source>
</reference>
<keyword evidence="3" id="KW-1185">Reference proteome</keyword>
<dbReference type="InterPro" id="IPR010982">
    <property type="entry name" value="Lambda_DNA-bd_dom_sf"/>
</dbReference>
<dbReference type="SUPFAM" id="SSF47413">
    <property type="entry name" value="lambda repressor-like DNA-binding domains"/>
    <property type="match status" value="1"/>
</dbReference>
<evidence type="ECO:0000259" key="1">
    <source>
        <dbReference type="PROSITE" id="PS50943"/>
    </source>
</evidence>
<dbReference type="CDD" id="cd00093">
    <property type="entry name" value="HTH_XRE"/>
    <property type="match status" value="1"/>
</dbReference>
<sequence>MIAGRAGISASHLSRLESGKRALDRRSLVIALADALEVAPIDLVGPTVVTPGEVEEDRALAAVRLALLEVSMDDPRGAVLPADVLKARVADLLSAQRDCEYGVVGEALPALIRDLHRTLGARRDEAAVLRLLPLFHVQGTQAWLMDVGASTDLGWHAVTLARKAADKLEDDPLAHAITAFGTAFGLMGGGALDLAAKELQVPEAQVGTASSEAMQVTGMLTLTSSLVSAAQNAHANRSAALDQATELAARTGEGNALWLGFGPSNVGVWRMSVALEAGDHAEAARIAATVDPAALPSPTRKSAYWREYGRALARLPRRHDEAVAMLRRAERISPVRIHRHPFMRSLLTELLSRVKTGAARRELTGMAYRAGLPV</sequence>
<comment type="caution">
    <text evidence="2">The sequence shown here is derived from an EMBL/GenBank/DDBJ whole genome shotgun (WGS) entry which is preliminary data.</text>
</comment>
<dbReference type="EMBL" id="JAFBCL010000001">
    <property type="protein sequence ID" value="MBM7815206.1"/>
    <property type="molecule type" value="Genomic_DNA"/>
</dbReference>
<gene>
    <name evidence="2" type="ORF">JOE68_006071</name>
</gene>
<dbReference type="Gene3D" id="1.10.260.40">
    <property type="entry name" value="lambda repressor-like DNA-binding domains"/>
    <property type="match status" value="1"/>
</dbReference>
<dbReference type="InterPro" id="IPR001387">
    <property type="entry name" value="Cro/C1-type_HTH"/>
</dbReference>
<feature type="domain" description="HTH cro/C1-type" evidence="1">
    <location>
        <begin position="3"/>
        <end position="43"/>
    </location>
</feature>
<accession>A0ABS2SG22</accession>
<dbReference type="PROSITE" id="PS50943">
    <property type="entry name" value="HTH_CROC1"/>
    <property type="match status" value="1"/>
</dbReference>
<name>A0ABS2SG22_9PSEU</name>
<organism evidence="2 3">
    <name type="scientific">Saccharothrix algeriensis</name>
    <dbReference type="NCBI Taxonomy" id="173560"/>
    <lineage>
        <taxon>Bacteria</taxon>
        <taxon>Bacillati</taxon>
        <taxon>Actinomycetota</taxon>
        <taxon>Actinomycetes</taxon>
        <taxon>Pseudonocardiales</taxon>
        <taxon>Pseudonocardiaceae</taxon>
        <taxon>Saccharothrix</taxon>
    </lineage>
</organism>
<protein>
    <submittedName>
        <fullName evidence="2">Transcriptional regulator with XRE-family HTH domain</fullName>
    </submittedName>
</protein>
<dbReference type="Proteomes" id="UP001195724">
    <property type="component" value="Unassembled WGS sequence"/>
</dbReference>